<feature type="domain" description="C3H1-type" evidence="7">
    <location>
        <begin position="11"/>
        <end position="38"/>
    </location>
</feature>
<feature type="compositionally biased region" description="Acidic residues" evidence="6">
    <location>
        <begin position="478"/>
        <end position="493"/>
    </location>
</feature>
<gene>
    <name evidence="8" type="ORF">Vbra_20021</name>
</gene>
<name>A0A0G4E9B5_VITBC</name>
<feature type="compositionally biased region" description="Polar residues" evidence="6">
    <location>
        <begin position="508"/>
        <end position="517"/>
    </location>
</feature>
<feature type="compositionally biased region" description="Gly residues" evidence="6">
    <location>
        <begin position="194"/>
        <end position="206"/>
    </location>
</feature>
<evidence type="ECO:0000256" key="1">
    <source>
        <dbReference type="ARBA" id="ARBA00022723"/>
    </source>
</evidence>
<dbReference type="InterPro" id="IPR045877">
    <property type="entry name" value="ZFP36-like"/>
</dbReference>
<feature type="zinc finger region" description="C3H1-type" evidence="5">
    <location>
        <begin position="11"/>
        <end position="38"/>
    </location>
</feature>
<dbReference type="AlphaFoldDB" id="A0A0G4E9B5"/>
<feature type="compositionally biased region" description="Basic residues" evidence="6">
    <location>
        <begin position="458"/>
        <end position="467"/>
    </location>
</feature>
<feature type="domain" description="C3H1-type" evidence="7">
    <location>
        <begin position="46"/>
        <end position="74"/>
    </location>
</feature>
<dbReference type="InterPro" id="IPR036855">
    <property type="entry name" value="Znf_CCCH_sf"/>
</dbReference>
<feature type="compositionally biased region" description="Polar residues" evidence="6">
    <location>
        <begin position="579"/>
        <end position="591"/>
    </location>
</feature>
<feature type="compositionally biased region" description="Pro residues" evidence="6">
    <location>
        <begin position="286"/>
        <end position="300"/>
    </location>
</feature>
<dbReference type="SUPFAM" id="SSF90229">
    <property type="entry name" value="CCCH zinc finger"/>
    <property type="match status" value="3"/>
</dbReference>
<evidence type="ECO:0000256" key="4">
    <source>
        <dbReference type="ARBA" id="ARBA00022833"/>
    </source>
</evidence>
<feature type="region of interest" description="Disordered" evidence="6">
    <location>
        <begin position="962"/>
        <end position="1027"/>
    </location>
</feature>
<feature type="region of interest" description="Disordered" evidence="6">
    <location>
        <begin position="764"/>
        <end position="784"/>
    </location>
</feature>
<feature type="compositionally biased region" description="Low complexity" evidence="6">
    <location>
        <begin position="382"/>
        <end position="417"/>
    </location>
</feature>
<proteinExistence type="predicted"/>
<feature type="domain" description="C3H1-type" evidence="7">
    <location>
        <begin position="82"/>
        <end position="109"/>
    </location>
</feature>
<dbReference type="Proteomes" id="UP000041254">
    <property type="component" value="Unassembled WGS sequence"/>
</dbReference>
<reference evidence="8 9" key="1">
    <citation type="submission" date="2014-11" db="EMBL/GenBank/DDBJ databases">
        <authorList>
            <person name="Zhu J."/>
            <person name="Qi W."/>
            <person name="Song R."/>
        </authorList>
    </citation>
    <scope>NUCLEOTIDE SEQUENCE [LARGE SCALE GENOMIC DNA]</scope>
</reference>
<keyword evidence="2" id="KW-0677">Repeat</keyword>
<evidence type="ECO:0000313" key="8">
    <source>
        <dbReference type="EMBL" id="CEL91818.1"/>
    </source>
</evidence>
<evidence type="ECO:0000256" key="5">
    <source>
        <dbReference type="PROSITE-ProRule" id="PRU00723"/>
    </source>
</evidence>
<dbReference type="VEuPathDB" id="CryptoDB:Vbra_20021"/>
<feature type="region of interest" description="Disordered" evidence="6">
    <location>
        <begin position="220"/>
        <end position="748"/>
    </location>
</feature>
<dbReference type="PROSITE" id="PS50103">
    <property type="entry name" value="ZF_C3H1"/>
    <property type="match status" value="3"/>
</dbReference>
<feature type="zinc finger region" description="C3H1-type" evidence="5">
    <location>
        <begin position="46"/>
        <end position="74"/>
    </location>
</feature>
<organism evidence="8 9">
    <name type="scientific">Vitrella brassicaformis (strain CCMP3155)</name>
    <dbReference type="NCBI Taxonomy" id="1169540"/>
    <lineage>
        <taxon>Eukaryota</taxon>
        <taxon>Sar</taxon>
        <taxon>Alveolata</taxon>
        <taxon>Colpodellida</taxon>
        <taxon>Vitrellaceae</taxon>
        <taxon>Vitrella</taxon>
    </lineage>
</organism>
<dbReference type="InParanoid" id="A0A0G4E9B5"/>
<keyword evidence="9" id="KW-1185">Reference proteome</keyword>
<dbReference type="PANTHER" id="PTHR12547:SF18">
    <property type="entry name" value="PROTEIN TIS11"/>
    <property type="match status" value="1"/>
</dbReference>
<dbReference type="GO" id="GO:0008270">
    <property type="term" value="F:zinc ion binding"/>
    <property type="evidence" value="ECO:0007669"/>
    <property type="project" value="UniProtKB-KW"/>
</dbReference>
<feature type="compositionally biased region" description="Pro residues" evidence="6">
    <location>
        <begin position="966"/>
        <end position="975"/>
    </location>
</feature>
<evidence type="ECO:0000313" key="9">
    <source>
        <dbReference type="Proteomes" id="UP000041254"/>
    </source>
</evidence>
<evidence type="ECO:0000259" key="7">
    <source>
        <dbReference type="PROSITE" id="PS50103"/>
    </source>
</evidence>
<feature type="compositionally biased region" description="Basic and acidic residues" evidence="6">
    <location>
        <begin position="174"/>
        <end position="188"/>
    </location>
</feature>
<dbReference type="OrthoDB" id="410307at2759"/>
<dbReference type="InterPro" id="IPR000571">
    <property type="entry name" value="Znf_CCCH"/>
</dbReference>
<feature type="compositionally biased region" description="Basic and acidic residues" evidence="6">
    <location>
        <begin position="468"/>
        <end position="477"/>
    </location>
</feature>
<evidence type="ECO:0000256" key="2">
    <source>
        <dbReference type="ARBA" id="ARBA00022737"/>
    </source>
</evidence>
<feature type="compositionally biased region" description="Basic and acidic residues" evidence="6">
    <location>
        <begin position="424"/>
        <end position="442"/>
    </location>
</feature>
<keyword evidence="1 5" id="KW-0479">Metal-binding</keyword>
<sequence>MVRISASRDQFYKTKICPHHSAGNCRRGDECYYAHSEEELRTPPNLHKTRLCDRWMQNGSCPDGDKCPFAHGERELRCTDDYFKTDLCKYWKAGRCHAGKSCRHAHGLEELRPRKFRPDEIEQMKHGATLYDILRDRQASDGPPIHLSPGSELETLEAMGLRNLSERHDQHPALRYRGDGIKPPRLDENAGTGETPGGAKGGGRPGGMDVQALIQAAARMHNNSSCSHHQPPLVRGASGPAMAGGGGLGQSTPPPCRTHDLPKPPHSASVGDLLKTIVPSRDQQHQPPPRPSAPPHPAPSPSAAVRFEGLPFFHPHPHAPPHQHPHPHAHHPRGMPLPIAAVPCIPSQPPLPPYPASIMAAGGDDRRHPAHPAHTGRPPIVPLVTPLTITGTVVPPTVPSSGAGAANTASTPATASAKARRPRERGERGERKERRAGEEDKSVPSVGASAGSSPGVPGRRHRRRHGRRGGEERKGSTVDEESAAIDQEQEEDAAAGRKTGETGGYGGSSLSRSTTRAPDSPFLTSDAEREMPSGPAPVHSQPATPPPKPPHAKQPHHEDGETTTGSIETIDDDLRSHSAPATLTPSLSQPEGQEWYMEQQLGRRGAGGGGVSSGVKGDHHQKDGSIGPVSVGMAVPSSLETTPEAEGMGDLVPMEGFERLEPGVDSSAEDGDYSADDLDHQQQQGSSSRQPLPRSKSSPSLQSTLLPSQIRWSTLPPPDTETTPQATPLNPNPPPPTPATGHAKAMHPQHPAVFFPEEKFQQSLAKAGYPYPPRPTAAGGVVKDDRKRHNTIAVPCPYVHVASSHAHYTHTGASPLPPLLPPPLDARKTGAPFGALLPHPPPPREEGSMAPSGGTPVYPFPPPFGGPRLAYPASPEYPGAAGGSADEGEGGERGGPQQQQQQHHGWSYPAAAGMHHVGHHYTAPHAYALPPGPHGHPAAAHVVVGVTPEQYSAMVVAMGMSHEMGLPPPGPPPPHPHTHHTSAPASRSVSDGGSGNGGSGGGESHHQQQQGQQQQQPAGPGGVAAPSPMHYLLAAVPYEEVKLAQPDYYEE</sequence>
<dbReference type="Pfam" id="PF00642">
    <property type="entry name" value="zf-CCCH"/>
    <property type="match status" value="2"/>
</dbReference>
<evidence type="ECO:0000256" key="6">
    <source>
        <dbReference type="SAM" id="MobiDB-lite"/>
    </source>
</evidence>
<dbReference type="FunFam" id="4.10.1000.10:FF:000003">
    <property type="entry name" value="Zinc finger CCCH domain-containing protein"/>
    <property type="match status" value="1"/>
</dbReference>
<keyword evidence="3 5" id="KW-0863">Zinc-finger</keyword>
<feature type="compositionally biased region" description="Basic residues" evidence="6">
    <location>
        <begin position="315"/>
        <end position="333"/>
    </location>
</feature>
<feature type="region of interest" description="Disordered" evidence="6">
    <location>
        <begin position="174"/>
        <end position="208"/>
    </location>
</feature>
<dbReference type="SMART" id="SM00356">
    <property type="entry name" value="ZnF_C3H1"/>
    <property type="match status" value="3"/>
</dbReference>
<feature type="compositionally biased region" description="Pro residues" evidence="6">
    <location>
        <begin position="346"/>
        <end position="355"/>
    </location>
</feature>
<feature type="compositionally biased region" description="Gly residues" evidence="6">
    <location>
        <begin position="992"/>
        <end position="1002"/>
    </location>
</feature>
<feature type="compositionally biased region" description="Low complexity" evidence="6">
    <location>
        <begin position="686"/>
        <end position="709"/>
    </location>
</feature>
<protein>
    <recommendedName>
        <fullName evidence="7">C3H1-type domain-containing protein</fullName>
    </recommendedName>
</protein>
<dbReference type="GO" id="GO:0051252">
    <property type="term" value="P:regulation of RNA metabolic process"/>
    <property type="evidence" value="ECO:0007669"/>
    <property type="project" value="UniProtKB-ARBA"/>
</dbReference>
<feature type="zinc finger region" description="C3H1-type" evidence="5">
    <location>
        <begin position="82"/>
        <end position="109"/>
    </location>
</feature>
<dbReference type="PANTHER" id="PTHR12547">
    <property type="entry name" value="CCCH ZINC FINGER/TIS11-RELATED"/>
    <property type="match status" value="1"/>
</dbReference>
<evidence type="ECO:0000256" key="3">
    <source>
        <dbReference type="ARBA" id="ARBA00022771"/>
    </source>
</evidence>
<dbReference type="GO" id="GO:0003729">
    <property type="term" value="F:mRNA binding"/>
    <property type="evidence" value="ECO:0007669"/>
    <property type="project" value="InterPro"/>
</dbReference>
<dbReference type="OMA" id="CTIRDEA"/>
<keyword evidence="4 5" id="KW-0862">Zinc</keyword>
<dbReference type="Gene3D" id="4.10.1000.10">
    <property type="entry name" value="Zinc finger, CCCH-type"/>
    <property type="match status" value="3"/>
</dbReference>
<feature type="compositionally biased region" description="Pro residues" evidence="6">
    <location>
        <begin position="815"/>
        <end position="824"/>
    </location>
</feature>
<feature type="compositionally biased region" description="Low complexity" evidence="6">
    <location>
        <begin position="443"/>
        <end position="457"/>
    </location>
</feature>
<dbReference type="EMBL" id="CDMY01000022">
    <property type="protein sequence ID" value="CEL91818.1"/>
    <property type="molecule type" value="Genomic_DNA"/>
</dbReference>
<dbReference type="STRING" id="1169540.A0A0G4E9B5"/>
<feature type="compositionally biased region" description="Low complexity" evidence="6">
    <location>
        <begin position="1007"/>
        <end position="1018"/>
    </location>
</feature>
<feature type="compositionally biased region" description="Acidic residues" evidence="6">
    <location>
        <begin position="667"/>
        <end position="676"/>
    </location>
</feature>
<dbReference type="GO" id="GO:0010468">
    <property type="term" value="P:regulation of gene expression"/>
    <property type="evidence" value="ECO:0007669"/>
    <property type="project" value="UniProtKB-ARBA"/>
</dbReference>
<accession>A0A0G4E9B5</accession>
<feature type="region of interest" description="Disordered" evidence="6">
    <location>
        <begin position="813"/>
        <end position="906"/>
    </location>
</feature>